<keyword evidence="2" id="KW-1185">Reference proteome</keyword>
<evidence type="ECO:0000313" key="1">
    <source>
        <dbReference type="EMBL" id="MBC8562454.1"/>
    </source>
</evidence>
<dbReference type="RefSeq" id="WP_249297840.1">
    <property type="nucleotide sequence ID" value="NZ_JACRSX010000007.1"/>
</dbReference>
<accession>A0ABR7N1E3</accession>
<comment type="caution">
    <text evidence="1">The sequence shown here is derived from an EMBL/GenBank/DDBJ whole genome shotgun (WGS) entry which is preliminary data.</text>
</comment>
<dbReference type="InterPro" id="IPR024227">
    <property type="entry name" value="DUF3795"/>
</dbReference>
<protein>
    <submittedName>
        <fullName evidence="1">DUF3795 domain-containing protein</fullName>
    </submittedName>
</protein>
<gene>
    <name evidence="1" type="ORF">H8704_07405</name>
</gene>
<sequence>MYKGMDSYCGLSCEECEYREEFHCGGCVATGGNPFYGPCELAACARKKKVDFCGECKDFCCEMLHRYSYDDQEGDDPKGERIERCRQMKEYLVQRAKAGTDPIARCGQHCTYCLQSQWCGGCRSDYACCSFGTLFPDGQCENVICSKQRGLEGCYQCFDLPACSKGYYNIQTEYIAKVSAIFIQRYGKACFEETLKKAMDDGVAYPKGFNQAGSLRAAMDLMEHYRMQDDLF</sequence>
<proteinExistence type="predicted"/>
<reference evidence="1 2" key="1">
    <citation type="submission" date="2020-08" db="EMBL/GenBank/DDBJ databases">
        <title>Genome public.</title>
        <authorList>
            <person name="Liu C."/>
            <person name="Sun Q."/>
        </authorList>
    </citation>
    <scope>NUCLEOTIDE SEQUENCE [LARGE SCALE GENOMIC DNA]</scope>
    <source>
        <strain evidence="1 2">NSJ-37</strain>
    </source>
</reference>
<evidence type="ECO:0000313" key="2">
    <source>
        <dbReference type="Proteomes" id="UP000606193"/>
    </source>
</evidence>
<dbReference type="Proteomes" id="UP000606193">
    <property type="component" value="Unassembled WGS sequence"/>
</dbReference>
<organism evidence="1 2">
    <name type="scientific">Jutongia huaianensis</name>
    <dbReference type="NCBI Taxonomy" id="2763668"/>
    <lineage>
        <taxon>Bacteria</taxon>
        <taxon>Bacillati</taxon>
        <taxon>Bacillota</taxon>
        <taxon>Clostridia</taxon>
        <taxon>Lachnospirales</taxon>
        <taxon>Lachnospiraceae</taxon>
        <taxon>Jutongia</taxon>
    </lineage>
</organism>
<dbReference type="Pfam" id="PF12675">
    <property type="entry name" value="DUF3795"/>
    <property type="match status" value="1"/>
</dbReference>
<name>A0ABR7N1E3_9FIRM</name>
<dbReference type="EMBL" id="JACRSX010000007">
    <property type="protein sequence ID" value="MBC8562454.1"/>
    <property type="molecule type" value="Genomic_DNA"/>
</dbReference>